<name>A0ABR9VEK4_9CYAN</name>
<evidence type="ECO:0000313" key="1">
    <source>
        <dbReference type="EMBL" id="MBE9235845.1"/>
    </source>
</evidence>
<keyword evidence="2" id="KW-1185">Reference proteome</keyword>
<reference evidence="1 2" key="1">
    <citation type="submission" date="2020-10" db="EMBL/GenBank/DDBJ databases">
        <authorList>
            <person name="Castelo-Branco R."/>
            <person name="Eusebio N."/>
            <person name="Adriana R."/>
            <person name="Vieira A."/>
            <person name="Brugerolle De Fraissinette N."/>
            <person name="Rezende De Castro R."/>
            <person name="Schneider M.P."/>
            <person name="Vasconcelos V."/>
            <person name="Leao P.N."/>
        </authorList>
    </citation>
    <scope>NUCLEOTIDE SEQUENCE [LARGE SCALE GENOMIC DNA]</scope>
    <source>
        <strain evidence="1 2">LEGE 00250</strain>
    </source>
</reference>
<sequence length="111" mass="12595">MKEIKLIIERTKSGGGVSTSIKIDADLCPDFIEQDGHLYQLINGEYFRFAGVFCSASSHRVSVLQEALDEYKYHEPACTHDNYTSGEEFGTDYVCLDCGYHWDRSLRETDG</sequence>
<accession>A0ABR9VEK4</accession>
<gene>
    <name evidence="1" type="ORF">IQ227_07290</name>
</gene>
<comment type="caution">
    <text evidence="1">The sequence shown here is derived from an EMBL/GenBank/DDBJ whole genome shotgun (WGS) entry which is preliminary data.</text>
</comment>
<dbReference type="Proteomes" id="UP000606776">
    <property type="component" value="Unassembled WGS sequence"/>
</dbReference>
<evidence type="ECO:0000313" key="2">
    <source>
        <dbReference type="Proteomes" id="UP000606776"/>
    </source>
</evidence>
<protein>
    <submittedName>
        <fullName evidence="1">Uncharacterized protein</fullName>
    </submittedName>
</protein>
<dbReference type="RefSeq" id="WP_193942334.1">
    <property type="nucleotide sequence ID" value="NZ_JADEWB010000026.1"/>
</dbReference>
<organism evidence="1 2">
    <name type="scientific">Sphaerospermopsis aphanizomenoides LEGE 00250</name>
    <dbReference type="NCBI Taxonomy" id="2777972"/>
    <lineage>
        <taxon>Bacteria</taxon>
        <taxon>Bacillati</taxon>
        <taxon>Cyanobacteriota</taxon>
        <taxon>Cyanophyceae</taxon>
        <taxon>Nostocales</taxon>
        <taxon>Aphanizomenonaceae</taxon>
        <taxon>Sphaerospermopsis</taxon>
        <taxon>Sphaerospermopsis aphanizomenoides</taxon>
    </lineage>
</organism>
<dbReference type="EMBL" id="JADEWB010000026">
    <property type="protein sequence ID" value="MBE9235845.1"/>
    <property type="molecule type" value="Genomic_DNA"/>
</dbReference>
<proteinExistence type="predicted"/>